<accession>A0A0F6Q8X3</accession>
<organism evidence="1">
    <name type="scientific">Glypta fumiferanae</name>
    <dbReference type="NCBI Taxonomy" id="389681"/>
    <lineage>
        <taxon>Eukaryota</taxon>
        <taxon>Metazoa</taxon>
        <taxon>Ecdysozoa</taxon>
        <taxon>Arthropoda</taxon>
        <taxon>Hexapoda</taxon>
        <taxon>Insecta</taxon>
        <taxon>Pterygota</taxon>
        <taxon>Neoptera</taxon>
        <taxon>Endopterygota</taxon>
        <taxon>Hymenoptera</taxon>
        <taxon>Apocrita</taxon>
        <taxon>Ichneumonoidea</taxon>
        <taxon>Ichneumonidae</taxon>
        <taxon>Banchinae</taxon>
        <taxon>Glypta</taxon>
    </lineage>
</organism>
<sequence length="125" mass="14388">MGDGSCWTKHKNVSNGHRTASTSVYDCSTRVCVFFFTLSLRFFHRFLYGYGRITREAAEVLLAKDRGNRQWMGKEEGGGRKKARKSNVRSRLTASVCATRERKNNGRYTIAEGLSEKEIYIYIYI</sequence>
<name>A0A0F6Q8X3_9HYME</name>
<evidence type="ECO:0000313" key="1">
    <source>
        <dbReference type="EMBL" id="AKD28130.1"/>
    </source>
</evidence>
<reference evidence="1" key="1">
    <citation type="journal article" date="2015" name="J. Virol.">
        <title>Genomic and Proteomic Analyses Indicate that Banchine and Campoplegine Polydnaviruses Have Similar, if Not Identical, Viral Ancestors.</title>
        <authorList>
            <person name="Beliveau C."/>
            <person name="Cohen A."/>
            <person name="Stewart D."/>
            <person name="Periquet G."/>
            <person name="Djoumad A."/>
            <person name="Kuhn L."/>
            <person name="Stoltz D."/>
            <person name="Volkoff A.-N."/>
            <person name="Herniou E."/>
            <person name="Drezen J.-M."/>
            <person name="Cusson M."/>
        </authorList>
    </citation>
    <scope>NUCLEOTIDE SEQUENCE</scope>
</reference>
<dbReference type="EMBL" id="KP706802">
    <property type="protein sequence ID" value="AKD28130.1"/>
    <property type="molecule type" value="Genomic_DNA"/>
</dbReference>
<dbReference type="AlphaFoldDB" id="A0A0F6Q8X3"/>
<protein>
    <submittedName>
        <fullName evidence="1">Uncharacterized protein</fullName>
    </submittedName>
</protein>
<proteinExistence type="predicted"/>